<dbReference type="EMBL" id="GBXM01091035">
    <property type="protein sequence ID" value="JAH17542.1"/>
    <property type="molecule type" value="Transcribed_RNA"/>
</dbReference>
<accession>A0A0E9QM16</accession>
<protein>
    <submittedName>
        <fullName evidence="1">Uncharacterized protein</fullName>
    </submittedName>
</protein>
<sequence length="20" mass="2304">MLEDFDEKKLSFCISNGNNV</sequence>
<dbReference type="AlphaFoldDB" id="A0A0E9QM16"/>
<proteinExistence type="predicted"/>
<organism evidence="1">
    <name type="scientific">Anguilla anguilla</name>
    <name type="common">European freshwater eel</name>
    <name type="synonym">Muraena anguilla</name>
    <dbReference type="NCBI Taxonomy" id="7936"/>
    <lineage>
        <taxon>Eukaryota</taxon>
        <taxon>Metazoa</taxon>
        <taxon>Chordata</taxon>
        <taxon>Craniata</taxon>
        <taxon>Vertebrata</taxon>
        <taxon>Euteleostomi</taxon>
        <taxon>Actinopterygii</taxon>
        <taxon>Neopterygii</taxon>
        <taxon>Teleostei</taxon>
        <taxon>Anguilliformes</taxon>
        <taxon>Anguillidae</taxon>
        <taxon>Anguilla</taxon>
    </lineage>
</organism>
<reference evidence="1" key="1">
    <citation type="submission" date="2014-11" db="EMBL/GenBank/DDBJ databases">
        <authorList>
            <person name="Amaro Gonzalez C."/>
        </authorList>
    </citation>
    <scope>NUCLEOTIDE SEQUENCE</scope>
</reference>
<evidence type="ECO:0000313" key="1">
    <source>
        <dbReference type="EMBL" id="JAH17542.1"/>
    </source>
</evidence>
<reference evidence="1" key="2">
    <citation type="journal article" date="2015" name="Fish Shellfish Immunol.">
        <title>Early steps in the European eel (Anguilla anguilla)-Vibrio vulnificus interaction in the gills: Role of the RtxA13 toxin.</title>
        <authorList>
            <person name="Callol A."/>
            <person name="Pajuelo D."/>
            <person name="Ebbesson L."/>
            <person name="Teles M."/>
            <person name="MacKenzie S."/>
            <person name="Amaro C."/>
        </authorList>
    </citation>
    <scope>NUCLEOTIDE SEQUENCE</scope>
</reference>
<name>A0A0E9QM16_ANGAN</name>